<gene>
    <name evidence="11" type="ORF">ACFFSY_08460</name>
</gene>
<dbReference type="InterPro" id="IPR010065">
    <property type="entry name" value="AA_ABC_transptr_permease_3TM"/>
</dbReference>
<evidence type="ECO:0000256" key="6">
    <source>
        <dbReference type="ARBA" id="ARBA00022970"/>
    </source>
</evidence>
<evidence type="ECO:0000256" key="7">
    <source>
        <dbReference type="ARBA" id="ARBA00022989"/>
    </source>
</evidence>
<dbReference type="NCBIfam" id="TIGR01726">
    <property type="entry name" value="HEQRo_perm_3TM"/>
    <property type="match status" value="1"/>
</dbReference>
<keyword evidence="6" id="KW-0029">Amino-acid transport</keyword>
<evidence type="ECO:0000256" key="2">
    <source>
        <dbReference type="ARBA" id="ARBA00010072"/>
    </source>
</evidence>
<dbReference type="InterPro" id="IPR043429">
    <property type="entry name" value="ArtM/GltK/GlnP/TcyL/YhdX-like"/>
</dbReference>
<feature type="domain" description="ABC transmembrane type-1" evidence="10">
    <location>
        <begin position="19"/>
        <end position="208"/>
    </location>
</feature>
<dbReference type="PANTHER" id="PTHR30614">
    <property type="entry name" value="MEMBRANE COMPONENT OF AMINO ACID ABC TRANSPORTER"/>
    <property type="match status" value="1"/>
</dbReference>
<name>A0ABV5KL76_9BACL</name>
<sequence length="215" mass="24028">MDFRFDIILDYLPLLMKGTLYTIGISLAGIIIGSILGLVISLGKMSVRWYFNYPASIYINFFRGTPLLVQIFLVYYGLVPLILDRTDAIIAAVVALALNAAAYTAEIYRAGIQSIDRGQTEAAYSLGMTHAQAMRLVILPQAIRRMVPAFSNEFITLIKDSSLVAVITAPEIMYWSKAMAAQYSRVWEPYLAAALIYFILTYVLGKVLSYVERKV</sequence>
<feature type="transmembrane region" description="Helical" evidence="9">
    <location>
        <begin position="20"/>
        <end position="43"/>
    </location>
</feature>
<dbReference type="PROSITE" id="PS50928">
    <property type="entry name" value="ABC_TM1"/>
    <property type="match status" value="1"/>
</dbReference>
<dbReference type="PANTHER" id="PTHR30614:SF20">
    <property type="entry name" value="GLUTAMINE TRANSPORT SYSTEM PERMEASE PROTEIN GLNP"/>
    <property type="match status" value="1"/>
</dbReference>
<keyword evidence="5 9" id="KW-0812">Transmembrane</keyword>
<keyword evidence="7 9" id="KW-1133">Transmembrane helix</keyword>
<comment type="caution">
    <text evidence="11">The sequence shown here is derived from an EMBL/GenBank/DDBJ whole genome shotgun (WGS) entry which is preliminary data.</text>
</comment>
<comment type="subcellular location">
    <subcellularLocation>
        <location evidence="1 9">Cell membrane</location>
        <topology evidence="1 9">Multi-pass membrane protein</topology>
    </subcellularLocation>
</comment>
<dbReference type="InterPro" id="IPR000515">
    <property type="entry name" value="MetI-like"/>
</dbReference>
<dbReference type="RefSeq" id="WP_377492763.1">
    <property type="nucleotide sequence ID" value="NZ_JBHMDO010000015.1"/>
</dbReference>
<keyword evidence="12" id="KW-1185">Reference proteome</keyword>
<evidence type="ECO:0000313" key="11">
    <source>
        <dbReference type="EMBL" id="MFB9325959.1"/>
    </source>
</evidence>
<dbReference type="Proteomes" id="UP001589747">
    <property type="component" value="Unassembled WGS sequence"/>
</dbReference>
<dbReference type="SUPFAM" id="SSF161098">
    <property type="entry name" value="MetI-like"/>
    <property type="match status" value="1"/>
</dbReference>
<dbReference type="CDD" id="cd06261">
    <property type="entry name" value="TM_PBP2"/>
    <property type="match status" value="1"/>
</dbReference>
<feature type="transmembrane region" description="Helical" evidence="9">
    <location>
        <begin position="55"/>
        <end position="76"/>
    </location>
</feature>
<evidence type="ECO:0000256" key="9">
    <source>
        <dbReference type="RuleBase" id="RU363032"/>
    </source>
</evidence>
<comment type="similarity">
    <text evidence="2">Belongs to the binding-protein-dependent transport system permease family. HisMQ subfamily.</text>
</comment>
<evidence type="ECO:0000256" key="8">
    <source>
        <dbReference type="ARBA" id="ARBA00023136"/>
    </source>
</evidence>
<evidence type="ECO:0000313" key="12">
    <source>
        <dbReference type="Proteomes" id="UP001589747"/>
    </source>
</evidence>
<keyword evidence="4" id="KW-1003">Cell membrane</keyword>
<feature type="transmembrane region" description="Helical" evidence="9">
    <location>
        <begin position="190"/>
        <end position="211"/>
    </location>
</feature>
<keyword evidence="8 9" id="KW-0472">Membrane</keyword>
<protein>
    <submittedName>
        <fullName evidence="11">Amino acid ABC transporter permease</fullName>
    </submittedName>
</protein>
<organism evidence="11 12">
    <name type="scientific">Paenibacillus aurantiacus</name>
    <dbReference type="NCBI Taxonomy" id="1936118"/>
    <lineage>
        <taxon>Bacteria</taxon>
        <taxon>Bacillati</taxon>
        <taxon>Bacillota</taxon>
        <taxon>Bacilli</taxon>
        <taxon>Bacillales</taxon>
        <taxon>Paenibacillaceae</taxon>
        <taxon>Paenibacillus</taxon>
    </lineage>
</organism>
<keyword evidence="3 9" id="KW-0813">Transport</keyword>
<dbReference type="EMBL" id="JBHMDO010000015">
    <property type="protein sequence ID" value="MFB9325959.1"/>
    <property type="molecule type" value="Genomic_DNA"/>
</dbReference>
<proteinExistence type="inferred from homology"/>
<evidence type="ECO:0000256" key="5">
    <source>
        <dbReference type="ARBA" id="ARBA00022692"/>
    </source>
</evidence>
<dbReference type="InterPro" id="IPR035906">
    <property type="entry name" value="MetI-like_sf"/>
</dbReference>
<evidence type="ECO:0000259" key="10">
    <source>
        <dbReference type="PROSITE" id="PS50928"/>
    </source>
</evidence>
<accession>A0ABV5KL76</accession>
<evidence type="ECO:0000256" key="1">
    <source>
        <dbReference type="ARBA" id="ARBA00004651"/>
    </source>
</evidence>
<evidence type="ECO:0000256" key="4">
    <source>
        <dbReference type="ARBA" id="ARBA00022475"/>
    </source>
</evidence>
<feature type="transmembrane region" description="Helical" evidence="9">
    <location>
        <begin position="88"/>
        <end position="108"/>
    </location>
</feature>
<dbReference type="Pfam" id="PF00528">
    <property type="entry name" value="BPD_transp_1"/>
    <property type="match status" value="1"/>
</dbReference>
<evidence type="ECO:0000256" key="3">
    <source>
        <dbReference type="ARBA" id="ARBA00022448"/>
    </source>
</evidence>
<dbReference type="Gene3D" id="1.10.3720.10">
    <property type="entry name" value="MetI-like"/>
    <property type="match status" value="1"/>
</dbReference>
<reference evidence="11 12" key="1">
    <citation type="submission" date="2024-09" db="EMBL/GenBank/DDBJ databases">
        <authorList>
            <person name="Sun Q."/>
            <person name="Mori K."/>
        </authorList>
    </citation>
    <scope>NUCLEOTIDE SEQUENCE [LARGE SCALE GENOMIC DNA]</scope>
    <source>
        <strain evidence="11 12">TISTR 2452</strain>
    </source>
</reference>